<dbReference type="OrthoDB" id="28230at2759"/>
<dbReference type="InterPro" id="IPR008266">
    <property type="entry name" value="Tyr_kinase_AS"/>
</dbReference>
<evidence type="ECO:0000313" key="19">
    <source>
        <dbReference type="Proteomes" id="UP000812440"/>
    </source>
</evidence>
<evidence type="ECO:0000259" key="15">
    <source>
        <dbReference type="PROSITE" id="PS50001"/>
    </source>
</evidence>
<keyword evidence="4 13" id="KW-0547">Nucleotide-binding</keyword>
<dbReference type="InterPro" id="IPR036028">
    <property type="entry name" value="SH3-like_dom_sf"/>
</dbReference>
<dbReference type="InterPro" id="IPR050198">
    <property type="entry name" value="Non-receptor_tyrosine_kinases"/>
</dbReference>
<keyword evidence="8" id="KW-0472">Membrane</keyword>
<keyword evidence="9 14" id="KW-0829">Tyrosine-protein kinase</keyword>
<dbReference type="Gene3D" id="1.10.510.10">
    <property type="entry name" value="Transferase(Phosphotransferase) domain 1"/>
    <property type="match status" value="1"/>
</dbReference>
<gene>
    <name evidence="18" type="ORF">GDO86_014600</name>
</gene>
<sequence>MESFLRDQLGCFKCLWDRIWPPQTPPDIHQIPTVGAFPPGSCGSTTDIVTALYDFQSRNPNELSIQMGEELWKIHDEGDYILARKLTGAMELGLVPSIYVAHSSLPSARYCAIKEPWYLEVENRNEAEKLLMDSPNVHGSFLVRPSESTPGQFSLSVRNMNAVSHFRIQKNSNGEFYIQGDRSFSTLQELIIFYKTNWKMIKTQLLQPCIQVVRQGDEWERPREEFTLLKKLGEGYFGEVWEGLWNNKDKVAIKTFKQAHINESDFEKEISTLKNLCHRNLIQLYAVCSLGEPVYIVTELMSKGSLREFLHGQEGKTLTVAQFLMIICQVADGMAYLENKHVVHRDLAARNVLVDDNLVCKIADFGLARLMKDDFYSLQNSRTIPIKWTAPEALTQGKYSTKSDVWSFGILMYEVFTFAEQPYTG</sequence>
<reference evidence="18" key="1">
    <citation type="thesis" date="2020" institute="ProQuest LLC" country="789 East Eisenhower Parkway, Ann Arbor, MI, USA">
        <title>Comparative Genomics and Chromosome Evolution.</title>
        <authorList>
            <person name="Mudd A.B."/>
        </authorList>
    </citation>
    <scope>NUCLEOTIDE SEQUENCE</scope>
    <source>
        <strain evidence="18">Female2</strain>
        <tissue evidence="18">Blood</tissue>
    </source>
</reference>
<evidence type="ECO:0000256" key="9">
    <source>
        <dbReference type="ARBA" id="ARBA00023137"/>
    </source>
</evidence>
<dbReference type="PROSITE" id="PS00107">
    <property type="entry name" value="PROTEIN_KINASE_ATP"/>
    <property type="match status" value="1"/>
</dbReference>
<dbReference type="GO" id="GO:0012505">
    <property type="term" value="C:endomembrane system"/>
    <property type="evidence" value="ECO:0007669"/>
    <property type="project" value="UniProtKB-SubCell"/>
</dbReference>
<accession>A0A8T2JUB8</accession>
<feature type="domain" description="SH2" evidence="15">
    <location>
        <begin position="117"/>
        <end position="209"/>
    </location>
</feature>
<protein>
    <recommendedName>
        <fullName evidence="14">Tyrosine-protein kinase</fullName>
        <ecNumber evidence="14">2.7.10.2</ecNumber>
    </recommendedName>
</protein>
<evidence type="ECO:0000256" key="6">
    <source>
        <dbReference type="ARBA" id="ARBA00022840"/>
    </source>
</evidence>
<dbReference type="GO" id="GO:0030182">
    <property type="term" value="P:neuron differentiation"/>
    <property type="evidence" value="ECO:0007669"/>
    <property type="project" value="UniProtKB-ARBA"/>
</dbReference>
<evidence type="ECO:0000259" key="17">
    <source>
        <dbReference type="PROSITE" id="PS50011"/>
    </source>
</evidence>
<dbReference type="Pfam" id="PF07714">
    <property type="entry name" value="PK_Tyr_Ser-Thr"/>
    <property type="match status" value="1"/>
</dbReference>
<evidence type="ECO:0000259" key="16">
    <source>
        <dbReference type="PROSITE" id="PS50002"/>
    </source>
</evidence>
<dbReference type="EC" id="2.7.10.2" evidence="14"/>
<dbReference type="SMART" id="SM00326">
    <property type="entry name" value="SH3"/>
    <property type="match status" value="1"/>
</dbReference>
<evidence type="ECO:0000256" key="10">
    <source>
        <dbReference type="ARBA" id="ARBA00051245"/>
    </source>
</evidence>
<organism evidence="18 19">
    <name type="scientific">Hymenochirus boettgeri</name>
    <name type="common">Congo dwarf clawed frog</name>
    <dbReference type="NCBI Taxonomy" id="247094"/>
    <lineage>
        <taxon>Eukaryota</taxon>
        <taxon>Metazoa</taxon>
        <taxon>Chordata</taxon>
        <taxon>Craniata</taxon>
        <taxon>Vertebrata</taxon>
        <taxon>Euteleostomi</taxon>
        <taxon>Amphibia</taxon>
        <taxon>Batrachia</taxon>
        <taxon>Anura</taxon>
        <taxon>Pipoidea</taxon>
        <taxon>Pipidae</taxon>
        <taxon>Pipinae</taxon>
        <taxon>Hymenochirus</taxon>
    </lineage>
</organism>
<evidence type="ECO:0000256" key="12">
    <source>
        <dbReference type="PROSITE-ProRule" id="PRU00192"/>
    </source>
</evidence>
<keyword evidence="6 13" id="KW-0067">ATP-binding</keyword>
<evidence type="ECO:0000313" key="18">
    <source>
        <dbReference type="EMBL" id="KAG8447193.1"/>
    </source>
</evidence>
<dbReference type="GO" id="GO:0004715">
    <property type="term" value="F:non-membrane spanning protein tyrosine kinase activity"/>
    <property type="evidence" value="ECO:0007669"/>
    <property type="project" value="UniProtKB-EC"/>
</dbReference>
<feature type="domain" description="SH3" evidence="16">
    <location>
        <begin position="44"/>
        <end position="105"/>
    </location>
</feature>
<keyword evidence="19" id="KW-1185">Reference proteome</keyword>
<dbReference type="SMART" id="SM00219">
    <property type="entry name" value="TyrKc"/>
    <property type="match status" value="1"/>
</dbReference>
<dbReference type="PRINTS" id="PR00109">
    <property type="entry name" value="TYRKINASE"/>
</dbReference>
<proteinExistence type="inferred from homology"/>
<dbReference type="PANTHER" id="PTHR24418">
    <property type="entry name" value="TYROSINE-PROTEIN KINASE"/>
    <property type="match status" value="1"/>
</dbReference>
<dbReference type="InterPro" id="IPR000719">
    <property type="entry name" value="Prot_kinase_dom"/>
</dbReference>
<dbReference type="InterPro" id="IPR000980">
    <property type="entry name" value="SH2"/>
</dbReference>
<dbReference type="FunFam" id="3.30.200.20:FF:000053">
    <property type="entry name" value="Tyrosine-protein kinase"/>
    <property type="match status" value="1"/>
</dbReference>
<dbReference type="SMART" id="SM00252">
    <property type="entry name" value="SH2"/>
    <property type="match status" value="1"/>
</dbReference>
<dbReference type="PROSITE" id="PS50001">
    <property type="entry name" value="SH2"/>
    <property type="match status" value="1"/>
</dbReference>
<name>A0A8T2JUB8_9PIPI</name>
<dbReference type="SUPFAM" id="SSF50044">
    <property type="entry name" value="SH3-domain"/>
    <property type="match status" value="1"/>
</dbReference>
<comment type="catalytic activity">
    <reaction evidence="10 14">
        <text>L-tyrosyl-[protein] + ATP = O-phospho-L-tyrosyl-[protein] + ADP + H(+)</text>
        <dbReference type="Rhea" id="RHEA:10596"/>
        <dbReference type="Rhea" id="RHEA-COMP:10136"/>
        <dbReference type="Rhea" id="RHEA-COMP:20101"/>
        <dbReference type="ChEBI" id="CHEBI:15378"/>
        <dbReference type="ChEBI" id="CHEBI:30616"/>
        <dbReference type="ChEBI" id="CHEBI:46858"/>
        <dbReference type="ChEBI" id="CHEBI:61978"/>
        <dbReference type="ChEBI" id="CHEBI:456216"/>
        <dbReference type="EC" id="2.7.10.2"/>
    </reaction>
</comment>
<keyword evidence="5 14" id="KW-0418">Kinase</keyword>
<dbReference type="GO" id="GO:0050793">
    <property type="term" value="P:regulation of developmental process"/>
    <property type="evidence" value="ECO:0007669"/>
    <property type="project" value="UniProtKB-ARBA"/>
</dbReference>
<evidence type="ECO:0000256" key="11">
    <source>
        <dbReference type="PROSITE-ProRule" id="PRU00191"/>
    </source>
</evidence>
<feature type="binding site" evidence="13">
    <location>
        <position position="254"/>
    </location>
    <ligand>
        <name>ATP</name>
        <dbReference type="ChEBI" id="CHEBI:30616"/>
    </ligand>
</feature>
<feature type="non-terminal residue" evidence="18">
    <location>
        <position position="1"/>
    </location>
</feature>
<dbReference type="InterPro" id="IPR001245">
    <property type="entry name" value="Ser-Thr/Tyr_kinase_cat_dom"/>
</dbReference>
<evidence type="ECO:0000256" key="14">
    <source>
        <dbReference type="RuleBase" id="RU362096"/>
    </source>
</evidence>
<evidence type="ECO:0000256" key="5">
    <source>
        <dbReference type="ARBA" id="ARBA00022777"/>
    </source>
</evidence>
<dbReference type="InterPro" id="IPR011009">
    <property type="entry name" value="Kinase-like_dom_sf"/>
</dbReference>
<comment type="subcellular location">
    <subcellularLocation>
        <location evidence="1">Endomembrane system</location>
    </subcellularLocation>
</comment>
<dbReference type="Proteomes" id="UP000812440">
    <property type="component" value="Chromosome 8_10"/>
</dbReference>
<keyword evidence="7 11" id="KW-0727">SH2 domain</keyword>
<dbReference type="SUPFAM" id="SSF56112">
    <property type="entry name" value="Protein kinase-like (PK-like)"/>
    <property type="match status" value="1"/>
</dbReference>
<evidence type="ECO:0000256" key="3">
    <source>
        <dbReference type="ARBA" id="ARBA00022679"/>
    </source>
</evidence>
<evidence type="ECO:0000256" key="2">
    <source>
        <dbReference type="ARBA" id="ARBA00022443"/>
    </source>
</evidence>
<dbReference type="PROSITE" id="PS50002">
    <property type="entry name" value="SH3"/>
    <property type="match status" value="1"/>
</dbReference>
<dbReference type="FunFam" id="1.10.510.10:FF:001512">
    <property type="entry name" value="Receptor tyrosine-protein kinase erbB-2"/>
    <property type="match status" value="1"/>
</dbReference>
<dbReference type="InterPro" id="IPR036860">
    <property type="entry name" value="SH2_dom_sf"/>
</dbReference>
<dbReference type="InterPro" id="IPR001452">
    <property type="entry name" value="SH3_domain"/>
</dbReference>
<dbReference type="InterPro" id="IPR020635">
    <property type="entry name" value="Tyr_kinase_cat_dom"/>
</dbReference>
<dbReference type="PRINTS" id="PR00401">
    <property type="entry name" value="SH2DOMAIN"/>
</dbReference>
<dbReference type="Pfam" id="PF00017">
    <property type="entry name" value="SH2"/>
    <property type="match status" value="1"/>
</dbReference>
<dbReference type="GO" id="GO:0005524">
    <property type="term" value="F:ATP binding"/>
    <property type="evidence" value="ECO:0007669"/>
    <property type="project" value="UniProtKB-UniRule"/>
</dbReference>
<dbReference type="PROSITE" id="PS00109">
    <property type="entry name" value="PROTEIN_KINASE_TYR"/>
    <property type="match status" value="1"/>
</dbReference>
<evidence type="ECO:0000256" key="4">
    <source>
        <dbReference type="ARBA" id="ARBA00022741"/>
    </source>
</evidence>
<evidence type="ECO:0000256" key="1">
    <source>
        <dbReference type="ARBA" id="ARBA00004308"/>
    </source>
</evidence>
<dbReference type="GO" id="GO:0048468">
    <property type="term" value="P:cell development"/>
    <property type="evidence" value="ECO:0007669"/>
    <property type="project" value="UniProtKB-ARBA"/>
</dbReference>
<comment type="caution">
    <text evidence="18">The sequence shown here is derived from an EMBL/GenBank/DDBJ whole genome shotgun (WGS) entry which is preliminary data.</text>
</comment>
<dbReference type="Gene3D" id="3.30.200.20">
    <property type="entry name" value="Phosphorylase Kinase, domain 1"/>
    <property type="match status" value="1"/>
</dbReference>
<dbReference type="AlphaFoldDB" id="A0A8T2JUB8"/>
<dbReference type="Gene3D" id="3.30.505.10">
    <property type="entry name" value="SH2 domain"/>
    <property type="match status" value="1"/>
</dbReference>
<evidence type="ECO:0000256" key="8">
    <source>
        <dbReference type="ARBA" id="ARBA00023136"/>
    </source>
</evidence>
<dbReference type="SUPFAM" id="SSF55550">
    <property type="entry name" value="SH2 domain"/>
    <property type="match status" value="1"/>
</dbReference>
<dbReference type="InterPro" id="IPR017441">
    <property type="entry name" value="Protein_kinase_ATP_BS"/>
</dbReference>
<dbReference type="PROSITE" id="PS50011">
    <property type="entry name" value="PROTEIN_KINASE_DOM"/>
    <property type="match status" value="1"/>
</dbReference>
<dbReference type="Gene3D" id="2.30.30.40">
    <property type="entry name" value="SH3 Domains"/>
    <property type="match status" value="1"/>
</dbReference>
<feature type="domain" description="Protein kinase" evidence="17">
    <location>
        <begin position="226"/>
        <end position="425"/>
    </location>
</feature>
<dbReference type="EMBL" id="JAACNH010000003">
    <property type="protein sequence ID" value="KAG8447193.1"/>
    <property type="molecule type" value="Genomic_DNA"/>
</dbReference>
<keyword evidence="2 12" id="KW-0728">SH3 domain</keyword>
<comment type="similarity">
    <text evidence="14">Belongs to the protein kinase superfamily. Tyr protein kinase family.</text>
</comment>
<keyword evidence="3 14" id="KW-0808">Transferase</keyword>
<evidence type="ECO:0000256" key="7">
    <source>
        <dbReference type="ARBA" id="ARBA00022999"/>
    </source>
</evidence>
<evidence type="ECO:0000256" key="13">
    <source>
        <dbReference type="PROSITE-ProRule" id="PRU10141"/>
    </source>
</evidence>